<name>A0A518BAN9_9BACT</name>
<organism evidence="1 2">
    <name type="scientific">Kolteria novifilia</name>
    <dbReference type="NCBI Taxonomy" id="2527975"/>
    <lineage>
        <taxon>Bacteria</taxon>
        <taxon>Pseudomonadati</taxon>
        <taxon>Planctomycetota</taxon>
        <taxon>Planctomycetia</taxon>
        <taxon>Kolteriales</taxon>
        <taxon>Kolteriaceae</taxon>
        <taxon>Kolteria</taxon>
    </lineage>
</organism>
<keyword evidence="2" id="KW-1185">Reference proteome</keyword>
<sequence length="93" mass="10377">MVLYPTRGTVGNHVSARIDEEGRFAFEEAPVGPVSIRIDVERPSLPPEEQRLVDPRFLERLRGPSSPFTATTKAGRNVALQINLQPLSIRILE</sequence>
<proteinExistence type="predicted"/>
<protein>
    <submittedName>
        <fullName evidence="1">Uncharacterized protein</fullName>
    </submittedName>
</protein>
<dbReference type="KEGG" id="knv:Pan216_49320"/>
<accession>A0A518BAN9</accession>
<evidence type="ECO:0000313" key="1">
    <source>
        <dbReference type="EMBL" id="QDU64044.1"/>
    </source>
</evidence>
<dbReference type="AlphaFoldDB" id="A0A518BAN9"/>
<dbReference type="EMBL" id="CP036279">
    <property type="protein sequence ID" value="QDU64044.1"/>
    <property type="molecule type" value="Genomic_DNA"/>
</dbReference>
<gene>
    <name evidence="1" type="ORF">Pan216_49320</name>
</gene>
<evidence type="ECO:0000313" key="2">
    <source>
        <dbReference type="Proteomes" id="UP000317093"/>
    </source>
</evidence>
<reference evidence="1 2" key="1">
    <citation type="submission" date="2019-02" db="EMBL/GenBank/DDBJ databases">
        <title>Deep-cultivation of Planctomycetes and their phenomic and genomic characterization uncovers novel biology.</title>
        <authorList>
            <person name="Wiegand S."/>
            <person name="Jogler M."/>
            <person name="Boedeker C."/>
            <person name="Pinto D."/>
            <person name="Vollmers J."/>
            <person name="Rivas-Marin E."/>
            <person name="Kohn T."/>
            <person name="Peeters S.H."/>
            <person name="Heuer A."/>
            <person name="Rast P."/>
            <person name="Oberbeckmann S."/>
            <person name="Bunk B."/>
            <person name="Jeske O."/>
            <person name="Meyerdierks A."/>
            <person name="Storesund J.E."/>
            <person name="Kallscheuer N."/>
            <person name="Luecker S."/>
            <person name="Lage O.M."/>
            <person name="Pohl T."/>
            <person name="Merkel B.J."/>
            <person name="Hornburger P."/>
            <person name="Mueller R.-W."/>
            <person name="Bruemmer F."/>
            <person name="Labrenz M."/>
            <person name="Spormann A.M."/>
            <person name="Op den Camp H."/>
            <person name="Overmann J."/>
            <person name="Amann R."/>
            <person name="Jetten M.S.M."/>
            <person name="Mascher T."/>
            <person name="Medema M.H."/>
            <person name="Devos D.P."/>
            <person name="Kaster A.-K."/>
            <person name="Ovreas L."/>
            <person name="Rohde M."/>
            <person name="Galperin M.Y."/>
            <person name="Jogler C."/>
        </authorList>
    </citation>
    <scope>NUCLEOTIDE SEQUENCE [LARGE SCALE GENOMIC DNA]</scope>
    <source>
        <strain evidence="1 2">Pan216</strain>
    </source>
</reference>
<dbReference type="Proteomes" id="UP000317093">
    <property type="component" value="Chromosome"/>
</dbReference>